<dbReference type="PRINTS" id="PR01438">
    <property type="entry name" value="UNVRSLSTRESS"/>
</dbReference>
<feature type="domain" description="UspA" evidence="2">
    <location>
        <begin position="45"/>
        <end position="193"/>
    </location>
</feature>
<dbReference type="Proteomes" id="UP000325141">
    <property type="component" value="Unassembled WGS sequence"/>
</dbReference>
<dbReference type="InterPro" id="IPR006015">
    <property type="entry name" value="Universal_stress_UspA"/>
</dbReference>
<gene>
    <name evidence="3" type="ORF">F0460_14030</name>
</gene>
<dbReference type="PANTHER" id="PTHR46268:SF6">
    <property type="entry name" value="UNIVERSAL STRESS PROTEIN UP12"/>
    <property type="match status" value="1"/>
</dbReference>
<dbReference type="PANTHER" id="PTHR46268">
    <property type="entry name" value="STRESS RESPONSE PROTEIN NHAX"/>
    <property type="match status" value="1"/>
</dbReference>
<comment type="caution">
    <text evidence="3">The sequence shown here is derived from an EMBL/GenBank/DDBJ whole genome shotgun (WGS) entry which is preliminary data.</text>
</comment>
<evidence type="ECO:0000259" key="2">
    <source>
        <dbReference type="Pfam" id="PF00582"/>
    </source>
</evidence>
<sequence>MQIYANFINPANFKSLCILKKNAIFFYNHLIFCNLIATNQQLKIMKKILFPTDFSETANNAFVYALKLAKSIDAEIYVLNTYEMPVISTTSAGQPELIQNVYNSIELNNFDNYKKQVPKLRSIATDVDCSDIKLTFIFEEGIMLSILHKIIRDENIDFIVMGTNGNSGFEKKLLGSNTVHVMENVDIPILSVPRKAEFKRLNNFGFATMLRDSDKAGLHQIIKIAKSLNADVKVLHVLRKENPDAMNVLNSWKEEFNNENVTFHTVLNEKLDESVFFFIDDQLIDVMCIVKRHLNFFEKIFITSLSKQLSYHADVPVLVLKEQKSK</sequence>
<accession>A0A5M6CDR9</accession>
<evidence type="ECO:0000256" key="1">
    <source>
        <dbReference type="ARBA" id="ARBA00008791"/>
    </source>
</evidence>
<proteinExistence type="inferred from homology"/>
<keyword evidence="4" id="KW-1185">Reference proteome</keyword>
<comment type="similarity">
    <text evidence="1">Belongs to the universal stress protein A family.</text>
</comment>
<evidence type="ECO:0000313" key="3">
    <source>
        <dbReference type="EMBL" id="KAA5531982.1"/>
    </source>
</evidence>
<dbReference type="SUPFAM" id="SSF52402">
    <property type="entry name" value="Adenine nucleotide alpha hydrolases-like"/>
    <property type="match status" value="2"/>
</dbReference>
<evidence type="ECO:0000313" key="4">
    <source>
        <dbReference type="Proteomes" id="UP000325141"/>
    </source>
</evidence>
<reference evidence="3 4" key="1">
    <citation type="submission" date="2019-09" db="EMBL/GenBank/DDBJ databases">
        <title>Genome sequence and assembly of Flavobacterium sp.</title>
        <authorList>
            <person name="Chhetri G."/>
        </authorList>
    </citation>
    <scope>NUCLEOTIDE SEQUENCE [LARGE SCALE GENOMIC DNA]</scope>
    <source>
        <strain evidence="3 4">SNL9</strain>
    </source>
</reference>
<name>A0A5M6CDR9_9FLAO</name>
<dbReference type="CDD" id="cd00293">
    <property type="entry name" value="USP-like"/>
    <property type="match status" value="1"/>
</dbReference>
<dbReference type="InterPro" id="IPR006016">
    <property type="entry name" value="UspA"/>
</dbReference>
<dbReference type="AlphaFoldDB" id="A0A5M6CDR9"/>
<dbReference type="EMBL" id="VWSG01000013">
    <property type="protein sequence ID" value="KAA5531982.1"/>
    <property type="molecule type" value="Genomic_DNA"/>
</dbReference>
<dbReference type="Gene3D" id="3.40.50.620">
    <property type="entry name" value="HUPs"/>
    <property type="match status" value="2"/>
</dbReference>
<dbReference type="InterPro" id="IPR014729">
    <property type="entry name" value="Rossmann-like_a/b/a_fold"/>
</dbReference>
<protein>
    <submittedName>
        <fullName evidence="3">Universal stress protein</fullName>
    </submittedName>
</protein>
<dbReference type="Pfam" id="PF00582">
    <property type="entry name" value="Usp"/>
    <property type="match status" value="1"/>
</dbReference>
<organism evidence="3 4">
    <name type="scientific">Paenimyroides baculatum</name>
    <dbReference type="NCBI Taxonomy" id="2608000"/>
    <lineage>
        <taxon>Bacteria</taxon>
        <taxon>Pseudomonadati</taxon>
        <taxon>Bacteroidota</taxon>
        <taxon>Flavobacteriia</taxon>
        <taxon>Flavobacteriales</taxon>
        <taxon>Flavobacteriaceae</taxon>
        <taxon>Paenimyroides</taxon>
    </lineage>
</organism>